<gene>
    <name evidence="9" type="ORF">ACOC_LOCUS5644</name>
</gene>
<organism evidence="11">
    <name type="scientific">Angiostrongylus costaricensis</name>
    <name type="common">Nematode worm</name>
    <dbReference type="NCBI Taxonomy" id="334426"/>
    <lineage>
        <taxon>Eukaryota</taxon>
        <taxon>Metazoa</taxon>
        <taxon>Ecdysozoa</taxon>
        <taxon>Nematoda</taxon>
        <taxon>Chromadorea</taxon>
        <taxon>Rhabditida</taxon>
        <taxon>Rhabditina</taxon>
        <taxon>Rhabditomorpha</taxon>
        <taxon>Strongyloidea</taxon>
        <taxon>Metastrongylidae</taxon>
        <taxon>Angiostrongylus</taxon>
    </lineage>
</organism>
<keyword evidence="6" id="KW-0539">Nucleus</keyword>
<evidence type="ECO:0000313" key="9">
    <source>
        <dbReference type="EMBL" id="VDM57229.1"/>
    </source>
</evidence>
<dbReference type="Pfam" id="PF07716">
    <property type="entry name" value="bZIP_2"/>
    <property type="match status" value="1"/>
</dbReference>
<protein>
    <submittedName>
        <fullName evidence="11">BZIP domain-containing protein</fullName>
    </submittedName>
</protein>
<evidence type="ECO:0000313" key="10">
    <source>
        <dbReference type="Proteomes" id="UP000267027"/>
    </source>
</evidence>
<dbReference type="SMART" id="SM00338">
    <property type="entry name" value="BRLZ"/>
    <property type="match status" value="1"/>
</dbReference>
<dbReference type="OrthoDB" id="6022300at2759"/>
<reference evidence="11" key="1">
    <citation type="submission" date="2017-02" db="UniProtKB">
        <authorList>
            <consortium name="WormBaseParasite"/>
        </authorList>
    </citation>
    <scope>IDENTIFICATION</scope>
</reference>
<dbReference type="CDD" id="cd14695">
    <property type="entry name" value="bZIP_HLF"/>
    <property type="match status" value="1"/>
</dbReference>
<dbReference type="GO" id="GO:0005634">
    <property type="term" value="C:nucleus"/>
    <property type="evidence" value="ECO:0007669"/>
    <property type="project" value="UniProtKB-SubCell"/>
</dbReference>
<keyword evidence="7" id="KW-0175">Coiled coil</keyword>
<dbReference type="PANTHER" id="PTHR11988">
    <property type="entry name" value="THYROTROPH EMBRYONIC FACTOR RELATED"/>
    <property type="match status" value="1"/>
</dbReference>
<dbReference type="Gene3D" id="1.20.5.170">
    <property type="match status" value="1"/>
</dbReference>
<reference evidence="9 10" key="2">
    <citation type="submission" date="2018-11" db="EMBL/GenBank/DDBJ databases">
        <authorList>
            <consortium name="Pathogen Informatics"/>
        </authorList>
    </citation>
    <scope>NUCLEOTIDE SEQUENCE [LARGE SCALE GENOMIC DNA]</scope>
    <source>
        <strain evidence="9 10">Costa Rica</strain>
    </source>
</reference>
<proteinExistence type="inferred from homology"/>
<evidence type="ECO:0000256" key="3">
    <source>
        <dbReference type="ARBA" id="ARBA00023015"/>
    </source>
</evidence>
<evidence type="ECO:0000259" key="8">
    <source>
        <dbReference type="PROSITE" id="PS50217"/>
    </source>
</evidence>
<evidence type="ECO:0000256" key="6">
    <source>
        <dbReference type="ARBA" id="ARBA00023242"/>
    </source>
</evidence>
<dbReference type="GO" id="GO:0000981">
    <property type="term" value="F:DNA-binding transcription factor activity, RNA polymerase II-specific"/>
    <property type="evidence" value="ECO:0007669"/>
    <property type="project" value="TreeGrafter"/>
</dbReference>
<evidence type="ECO:0000256" key="2">
    <source>
        <dbReference type="ARBA" id="ARBA00006079"/>
    </source>
</evidence>
<keyword evidence="5" id="KW-0804">Transcription</keyword>
<dbReference type="STRING" id="334426.A0A0R3PLJ9"/>
<name>A0A0R3PLJ9_ANGCS</name>
<comment type="subcellular location">
    <subcellularLocation>
        <location evidence="1">Nucleus</location>
    </subcellularLocation>
</comment>
<dbReference type="InterPro" id="IPR040223">
    <property type="entry name" value="PAR_bZIP"/>
</dbReference>
<keyword evidence="10" id="KW-1185">Reference proteome</keyword>
<comment type="similarity">
    <text evidence="2">Belongs to the bZIP family. NFIL3 subfamily.</text>
</comment>
<evidence type="ECO:0000313" key="11">
    <source>
        <dbReference type="WBParaSite" id="ACOC_0000564301-mRNA-1"/>
    </source>
</evidence>
<evidence type="ECO:0000256" key="4">
    <source>
        <dbReference type="ARBA" id="ARBA00023125"/>
    </source>
</evidence>
<dbReference type="GO" id="GO:0000978">
    <property type="term" value="F:RNA polymerase II cis-regulatory region sequence-specific DNA binding"/>
    <property type="evidence" value="ECO:0007669"/>
    <property type="project" value="TreeGrafter"/>
</dbReference>
<dbReference type="OMA" id="FLQHPLM"/>
<evidence type="ECO:0000256" key="5">
    <source>
        <dbReference type="ARBA" id="ARBA00023163"/>
    </source>
</evidence>
<dbReference type="InterPro" id="IPR004827">
    <property type="entry name" value="bZIP"/>
</dbReference>
<dbReference type="AlphaFoldDB" id="A0A0R3PLJ9"/>
<evidence type="ECO:0000256" key="7">
    <source>
        <dbReference type="SAM" id="Coils"/>
    </source>
</evidence>
<evidence type="ECO:0000256" key="1">
    <source>
        <dbReference type="ARBA" id="ARBA00004123"/>
    </source>
</evidence>
<keyword evidence="3" id="KW-0805">Transcription regulation</keyword>
<accession>A0A0R3PLJ9</accession>
<feature type="domain" description="BZIP" evidence="8">
    <location>
        <begin position="145"/>
        <end position="208"/>
    </location>
</feature>
<dbReference type="FunFam" id="1.20.5.170:FF:000025">
    <property type="entry name" value="nuclear factor interleukin-3-regulated protein-like"/>
    <property type="match status" value="1"/>
</dbReference>
<dbReference type="InterPro" id="IPR046347">
    <property type="entry name" value="bZIP_sf"/>
</dbReference>
<dbReference type="WBParaSite" id="ACOC_0000564301-mRNA-1">
    <property type="protein sequence ID" value="ACOC_0000564301-mRNA-1"/>
    <property type="gene ID" value="ACOC_0000564301"/>
</dbReference>
<dbReference type="PANTHER" id="PTHR11988:SF56">
    <property type="entry name" value="TRANSCRIPTION FACTOR CES-2"/>
    <property type="match status" value="1"/>
</dbReference>
<dbReference type="Proteomes" id="UP000267027">
    <property type="component" value="Unassembled WGS sequence"/>
</dbReference>
<dbReference type="PROSITE" id="PS50217">
    <property type="entry name" value="BZIP"/>
    <property type="match status" value="1"/>
</dbReference>
<sequence>MDLHGTLSALMRPLAAIPPSTFPLTSFLQHPLMSSLAFPLNAANHLDPTLFDITVTAESQSTVTPKKTRLDSPTSRRRFIIALELDKLKTLRSVSTARFQNGEVLNPRHCCVFGDQLLRCPAAIWKAKGLYLTPENGIKSGKFQDEAYYERRRRNNDAAKRSRDARRIKEEAIAARAAQLERENGQLRAQVAILKSETARLQLMLFSQRQSLASDTKKETKAESMIVDTLLENTATSTTVLQSDIEIKP</sequence>
<feature type="coiled-coil region" evidence="7">
    <location>
        <begin position="170"/>
        <end position="197"/>
    </location>
</feature>
<dbReference type="EMBL" id="UYYA01003885">
    <property type="protein sequence ID" value="VDM57229.1"/>
    <property type="molecule type" value="Genomic_DNA"/>
</dbReference>
<dbReference type="SUPFAM" id="SSF57959">
    <property type="entry name" value="Leucine zipper domain"/>
    <property type="match status" value="1"/>
</dbReference>
<keyword evidence="4" id="KW-0238">DNA-binding</keyword>